<dbReference type="PANTHER" id="PTHR14269">
    <property type="entry name" value="CDP-DIACYLGLYCEROL--GLYCEROL-3-PHOSPHATE 3-PHOSPHATIDYLTRANSFERASE-RELATED"/>
    <property type="match status" value="1"/>
</dbReference>
<evidence type="ECO:0000256" key="12">
    <source>
        <dbReference type="SAM" id="Phobius"/>
    </source>
</evidence>
<feature type="transmembrane region" description="Helical" evidence="12">
    <location>
        <begin position="103"/>
        <end position="123"/>
    </location>
</feature>
<dbReference type="AlphaFoldDB" id="A0A5C0UEL1"/>
<evidence type="ECO:0000256" key="11">
    <source>
        <dbReference type="RuleBase" id="RU003750"/>
    </source>
</evidence>
<dbReference type="EMBL" id="CP043316">
    <property type="protein sequence ID" value="QEK38535.1"/>
    <property type="molecule type" value="Genomic_DNA"/>
</dbReference>
<dbReference type="InterPro" id="IPR050324">
    <property type="entry name" value="CDP-alcohol_PTase-I"/>
</dbReference>
<keyword evidence="4 11" id="KW-0808">Transferase</keyword>
<name>A0A5C0UEL1_9PROT</name>
<feature type="transmembrane region" description="Helical" evidence="12">
    <location>
        <begin position="185"/>
        <end position="204"/>
    </location>
</feature>
<keyword evidence="14" id="KW-1185">Reference proteome</keyword>
<evidence type="ECO:0000256" key="3">
    <source>
        <dbReference type="ARBA" id="ARBA00022516"/>
    </source>
</evidence>
<sequence length="267" mass="30062">MYNENAFKKNKTHNEELKNKKHISKKVMLKKPKRVRNFFKNRIFFIPNFVTSISVCLGMQAIYLIFNGGIEYSVLCICAAAFIDGIDGRIARYLNSSSEFGKTLDSLADFLSFSIAPTLVIYFYKLQNWANFGWSCCIFFVLCMAFRLARFSSDKSDSEAFTGIPAPAAGLLVFTPLAVEKVLKISLCPAFFSITLLFVSFGMIGKFKTIALNKINVKHGMSHIVFGICASLIVLATTYIWLTALLIGLLYISHVSYAMLRYEKVDC</sequence>
<dbReference type="GO" id="GO:0008654">
    <property type="term" value="P:phospholipid biosynthetic process"/>
    <property type="evidence" value="ECO:0007669"/>
    <property type="project" value="UniProtKB-KW"/>
</dbReference>
<keyword evidence="6 12" id="KW-1133">Transmembrane helix</keyword>
<dbReference type="GO" id="GO:0016020">
    <property type="term" value="C:membrane"/>
    <property type="evidence" value="ECO:0007669"/>
    <property type="project" value="UniProtKB-SubCell"/>
</dbReference>
<comment type="subcellular location">
    <subcellularLocation>
        <location evidence="1">Membrane</location>
        <topology evidence="1">Multi-pass membrane protein</topology>
    </subcellularLocation>
</comment>
<dbReference type="Pfam" id="PF01066">
    <property type="entry name" value="CDP-OH_P_transf"/>
    <property type="match status" value="1"/>
</dbReference>
<evidence type="ECO:0000256" key="9">
    <source>
        <dbReference type="ARBA" id="ARBA00023209"/>
    </source>
</evidence>
<reference evidence="13 14" key="1">
    <citation type="submission" date="2019-08" db="EMBL/GenBank/DDBJ databases">
        <title>Highly reduced genomes of protist endosymbionts show evolutionary convergence.</title>
        <authorList>
            <person name="George E."/>
            <person name="Husnik F."/>
            <person name="Tashyreva D."/>
            <person name="Prokopchuk G."/>
            <person name="Horak A."/>
            <person name="Kwong W.K."/>
            <person name="Lukes J."/>
            <person name="Keeling P.J."/>
        </authorList>
    </citation>
    <scope>NUCLEOTIDE SEQUENCE [LARGE SCALE GENOMIC DNA]</scope>
    <source>
        <strain evidence="13">1604LC</strain>
    </source>
</reference>
<dbReference type="Gene3D" id="1.20.120.1760">
    <property type="match status" value="1"/>
</dbReference>
<dbReference type="PROSITE" id="PS00379">
    <property type="entry name" value="CDP_ALCOHOL_P_TRANSF"/>
    <property type="match status" value="1"/>
</dbReference>
<dbReference type="InterPro" id="IPR048254">
    <property type="entry name" value="CDP_ALCOHOL_P_TRANSF_CS"/>
</dbReference>
<dbReference type="KEGG" id="cpri:FZC34_01260"/>
<evidence type="ECO:0000256" key="2">
    <source>
        <dbReference type="ARBA" id="ARBA00010441"/>
    </source>
</evidence>
<dbReference type="RefSeq" id="WP_148971651.1">
    <property type="nucleotide sequence ID" value="NZ_CP043316.1"/>
</dbReference>
<evidence type="ECO:0000313" key="13">
    <source>
        <dbReference type="EMBL" id="QEK38535.1"/>
    </source>
</evidence>
<evidence type="ECO:0000256" key="8">
    <source>
        <dbReference type="ARBA" id="ARBA00023136"/>
    </source>
</evidence>
<keyword evidence="7" id="KW-0443">Lipid metabolism</keyword>
<evidence type="ECO:0000313" key="14">
    <source>
        <dbReference type="Proteomes" id="UP000325004"/>
    </source>
</evidence>
<dbReference type="PANTHER" id="PTHR14269:SF61">
    <property type="entry name" value="CDP-DIACYLGLYCEROL--SERINE O-PHOSPHATIDYLTRANSFERASE"/>
    <property type="match status" value="1"/>
</dbReference>
<accession>A0A5C0UEL1</accession>
<feature type="transmembrane region" description="Helical" evidence="12">
    <location>
        <begin position="160"/>
        <end position="179"/>
    </location>
</feature>
<keyword evidence="3" id="KW-0444">Lipid biosynthesis</keyword>
<evidence type="ECO:0000256" key="10">
    <source>
        <dbReference type="ARBA" id="ARBA00023264"/>
    </source>
</evidence>
<feature type="transmembrane region" description="Helical" evidence="12">
    <location>
        <begin position="224"/>
        <end position="252"/>
    </location>
</feature>
<protein>
    <submittedName>
        <fullName evidence="13">Phosphatidylcholine/phosphatidylserine synthase</fullName>
    </submittedName>
</protein>
<evidence type="ECO:0000256" key="5">
    <source>
        <dbReference type="ARBA" id="ARBA00022692"/>
    </source>
</evidence>
<keyword evidence="9" id="KW-0594">Phospholipid biosynthesis</keyword>
<feature type="transmembrane region" description="Helical" evidence="12">
    <location>
        <begin position="129"/>
        <end position="148"/>
    </location>
</feature>
<dbReference type="InterPro" id="IPR000462">
    <property type="entry name" value="CDP-OH_P_trans"/>
</dbReference>
<feature type="transmembrane region" description="Helical" evidence="12">
    <location>
        <begin position="43"/>
        <end position="66"/>
    </location>
</feature>
<proteinExistence type="inferred from homology"/>
<dbReference type="GO" id="GO:0016780">
    <property type="term" value="F:phosphotransferase activity, for other substituted phosphate groups"/>
    <property type="evidence" value="ECO:0007669"/>
    <property type="project" value="InterPro"/>
</dbReference>
<dbReference type="OrthoDB" id="9777147at2"/>
<dbReference type="Proteomes" id="UP000325004">
    <property type="component" value="Chromosome"/>
</dbReference>
<keyword evidence="10" id="KW-1208">Phospholipid metabolism</keyword>
<evidence type="ECO:0000256" key="6">
    <source>
        <dbReference type="ARBA" id="ARBA00022989"/>
    </source>
</evidence>
<organism evidence="13 14">
    <name type="scientific">Candidatus Cytomitobacter primus</name>
    <dbReference type="NCBI Taxonomy" id="2066024"/>
    <lineage>
        <taxon>Bacteria</taxon>
        <taxon>Pseudomonadati</taxon>
        <taxon>Pseudomonadota</taxon>
        <taxon>Alphaproteobacteria</taxon>
        <taxon>Holosporales</taxon>
        <taxon>Holosporaceae</taxon>
        <taxon>Candidatus Cytomitobacter</taxon>
    </lineage>
</organism>
<comment type="similarity">
    <text evidence="2 11">Belongs to the CDP-alcohol phosphatidyltransferase class-I family.</text>
</comment>
<evidence type="ECO:0000256" key="4">
    <source>
        <dbReference type="ARBA" id="ARBA00022679"/>
    </source>
</evidence>
<keyword evidence="8 12" id="KW-0472">Membrane</keyword>
<evidence type="ECO:0000256" key="7">
    <source>
        <dbReference type="ARBA" id="ARBA00023098"/>
    </source>
</evidence>
<keyword evidence="5 12" id="KW-0812">Transmembrane</keyword>
<evidence type="ECO:0000256" key="1">
    <source>
        <dbReference type="ARBA" id="ARBA00004141"/>
    </source>
</evidence>
<gene>
    <name evidence="13" type="ORF">FZC34_01260</name>
</gene>
<dbReference type="InterPro" id="IPR043130">
    <property type="entry name" value="CDP-OH_PTrfase_TM_dom"/>
</dbReference>